<gene>
    <name evidence="1" type="ORF">GCM10022277_28110</name>
</gene>
<protein>
    <recommendedName>
        <fullName evidence="3">Transposase</fullName>
    </recommendedName>
</protein>
<reference evidence="2" key="1">
    <citation type="journal article" date="2019" name="Int. J. Syst. Evol. Microbiol.">
        <title>The Global Catalogue of Microorganisms (GCM) 10K type strain sequencing project: providing services to taxonomists for standard genome sequencing and annotation.</title>
        <authorList>
            <consortium name="The Broad Institute Genomics Platform"/>
            <consortium name="The Broad Institute Genome Sequencing Center for Infectious Disease"/>
            <person name="Wu L."/>
            <person name="Ma J."/>
        </authorList>
    </citation>
    <scope>NUCLEOTIDE SEQUENCE [LARGE SCALE GENOMIC DNA]</scope>
    <source>
        <strain evidence="2">JCM 17551</strain>
    </source>
</reference>
<name>A0ABP7MVJ9_9GAMM</name>
<proteinExistence type="predicted"/>
<comment type="caution">
    <text evidence="1">The sequence shown here is derived from an EMBL/GenBank/DDBJ whole genome shotgun (WGS) entry which is preliminary data.</text>
</comment>
<keyword evidence="2" id="KW-1185">Reference proteome</keyword>
<organism evidence="1 2">
    <name type="scientific">Litoribacillus peritrichatus</name>
    <dbReference type="NCBI Taxonomy" id="718191"/>
    <lineage>
        <taxon>Bacteria</taxon>
        <taxon>Pseudomonadati</taxon>
        <taxon>Pseudomonadota</taxon>
        <taxon>Gammaproteobacteria</taxon>
        <taxon>Oceanospirillales</taxon>
        <taxon>Oceanospirillaceae</taxon>
        <taxon>Litoribacillus</taxon>
    </lineage>
</organism>
<evidence type="ECO:0000313" key="1">
    <source>
        <dbReference type="EMBL" id="GAA3929863.1"/>
    </source>
</evidence>
<accession>A0ABP7MVJ9</accession>
<dbReference type="Proteomes" id="UP001501565">
    <property type="component" value="Unassembled WGS sequence"/>
</dbReference>
<dbReference type="EMBL" id="BAABBN010000007">
    <property type="protein sequence ID" value="GAA3929863.1"/>
    <property type="molecule type" value="Genomic_DNA"/>
</dbReference>
<sequence>MELVGLVKAQNWFVKAFCGHHGKSLYAFNRLLTEQCLTEIQELVFALGRVGNIAVFHCFDMVFPV</sequence>
<evidence type="ECO:0000313" key="2">
    <source>
        <dbReference type="Proteomes" id="UP001501565"/>
    </source>
</evidence>
<evidence type="ECO:0008006" key="3">
    <source>
        <dbReference type="Google" id="ProtNLM"/>
    </source>
</evidence>